<feature type="compositionally biased region" description="Polar residues" evidence="1">
    <location>
        <begin position="173"/>
        <end position="188"/>
    </location>
</feature>
<reference evidence="2 3" key="1">
    <citation type="submission" date="2016-07" db="EMBL/GenBank/DDBJ databases">
        <title>Pervasive Adenine N6-methylation of Active Genes in Fungi.</title>
        <authorList>
            <consortium name="DOE Joint Genome Institute"/>
            <person name="Mondo S.J."/>
            <person name="Dannebaum R.O."/>
            <person name="Kuo R.C."/>
            <person name="Labutti K."/>
            <person name="Haridas S."/>
            <person name="Kuo A."/>
            <person name="Salamov A."/>
            <person name="Ahrendt S.R."/>
            <person name="Lipzen A."/>
            <person name="Sullivan W."/>
            <person name="Andreopoulos W.B."/>
            <person name="Clum A."/>
            <person name="Lindquist E."/>
            <person name="Daum C."/>
            <person name="Ramamoorthy G.K."/>
            <person name="Gryganskyi A."/>
            <person name="Culley D."/>
            <person name="Magnuson J.K."/>
            <person name="James T.Y."/>
            <person name="O'Malley M.A."/>
            <person name="Stajich J.E."/>
            <person name="Spatafora J.W."/>
            <person name="Visel A."/>
            <person name="Grigoriev I.V."/>
        </authorList>
    </citation>
    <scope>NUCLEOTIDE SEQUENCE [LARGE SCALE GENOMIC DNA]</scope>
    <source>
        <strain evidence="2 3">NRRL 1336</strain>
    </source>
</reference>
<evidence type="ECO:0000256" key="1">
    <source>
        <dbReference type="SAM" id="MobiDB-lite"/>
    </source>
</evidence>
<evidence type="ECO:0000313" key="3">
    <source>
        <dbReference type="Proteomes" id="UP000193560"/>
    </source>
</evidence>
<dbReference type="Proteomes" id="UP000193560">
    <property type="component" value="Unassembled WGS sequence"/>
</dbReference>
<dbReference type="AlphaFoldDB" id="A0A1X2J1X2"/>
<feature type="region of interest" description="Disordered" evidence="1">
    <location>
        <begin position="345"/>
        <end position="446"/>
    </location>
</feature>
<protein>
    <submittedName>
        <fullName evidence="2">Uncharacterized protein</fullName>
    </submittedName>
</protein>
<feature type="compositionally biased region" description="Polar residues" evidence="1">
    <location>
        <begin position="428"/>
        <end position="446"/>
    </location>
</feature>
<proteinExistence type="predicted"/>
<feature type="region of interest" description="Disordered" evidence="1">
    <location>
        <begin position="173"/>
        <end position="224"/>
    </location>
</feature>
<keyword evidence="3" id="KW-1185">Reference proteome</keyword>
<dbReference type="EMBL" id="MCGE01000001">
    <property type="protein sequence ID" value="ORZ25820.1"/>
    <property type="molecule type" value="Genomic_DNA"/>
</dbReference>
<gene>
    <name evidence="2" type="ORF">BCR42DRAFT_400991</name>
</gene>
<feature type="compositionally biased region" description="Basic and acidic residues" evidence="1">
    <location>
        <begin position="214"/>
        <end position="224"/>
    </location>
</feature>
<organism evidence="2 3">
    <name type="scientific">Absidia repens</name>
    <dbReference type="NCBI Taxonomy" id="90262"/>
    <lineage>
        <taxon>Eukaryota</taxon>
        <taxon>Fungi</taxon>
        <taxon>Fungi incertae sedis</taxon>
        <taxon>Mucoromycota</taxon>
        <taxon>Mucoromycotina</taxon>
        <taxon>Mucoromycetes</taxon>
        <taxon>Mucorales</taxon>
        <taxon>Cunninghamellaceae</taxon>
        <taxon>Absidia</taxon>
    </lineage>
</organism>
<feature type="compositionally biased region" description="Polar residues" evidence="1">
    <location>
        <begin position="379"/>
        <end position="399"/>
    </location>
</feature>
<accession>A0A1X2J1X2</accession>
<comment type="caution">
    <text evidence="2">The sequence shown here is derived from an EMBL/GenBank/DDBJ whole genome shotgun (WGS) entry which is preliminary data.</text>
</comment>
<sequence length="446" mass="50732">MNSFEYYTFCSIVTGPYTTKNEPIIEDKRLDRARPVMHLDRRTHRGDPPAWLPAFWSKPGVYPLSPESVSIIKMVSSLPFDRHTTTTNALPSTGATGTFGAGSPLVLPPMVTMMPHILRQQQYQRMLQFQFQRQQQQLQLNSISPVTSTASSSYTQRKPITPHIPIGNTIPHLQSASYFSSPSPVQADSQKKKKKKQQTSPPTPLPLVSTPSIQRKEVAPLTGERRVRFTEDEPQVTIFEPDAPFVDEVEDVEFADDNSIYATDYTGSDDEYYDGDGVMMGHGASHYYDENECHLYNDRYGYADDLVDYDIDCKDDYIHQYDNVYANDGSDDGRQHRYYWNETSNEDEYQRPYSSTSCGKAQDPNFYLAPLPRHRNKQHYSSLSSSAQGPEPQQQQHHSLTARRPPSSSTNPRMWQPSRGQRHDSSVARPSSTGMTNSQQYRSMNA</sequence>
<dbReference type="OrthoDB" id="2290842at2759"/>
<name>A0A1X2J1X2_9FUNG</name>
<evidence type="ECO:0000313" key="2">
    <source>
        <dbReference type="EMBL" id="ORZ25820.1"/>
    </source>
</evidence>